<dbReference type="SUPFAM" id="SSF51735">
    <property type="entry name" value="NAD(P)-binding Rossmann-fold domains"/>
    <property type="match status" value="1"/>
</dbReference>
<dbReference type="PROSITE" id="PS00059">
    <property type="entry name" value="ADH_ZINC"/>
    <property type="match status" value="1"/>
</dbReference>
<name>A0A1H7L1T9_9SPHI</name>
<dbReference type="InterPro" id="IPR013154">
    <property type="entry name" value="ADH-like_N"/>
</dbReference>
<dbReference type="Proteomes" id="UP000198916">
    <property type="component" value="Unassembled WGS sequence"/>
</dbReference>
<dbReference type="OrthoDB" id="9787435at2"/>
<dbReference type="PANTHER" id="PTHR43401">
    <property type="entry name" value="L-THREONINE 3-DEHYDROGENASE"/>
    <property type="match status" value="1"/>
</dbReference>
<dbReference type="GO" id="GO:0008270">
    <property type="term" value="F:zinc ion binding"/>
    <property type="evidence" value="ECO:0007669"/>
    <property type="project" value="InterPro"/>
</dbReference>
<gene>
    <name evidence="6" type="ORF">SAMN05421740_1038</name>
</gene>
<evidence type="ECO:0000256" key="1">
    <source>
        <dbReference type="ARBA" id="ARBA00022723"/>
    </source>
</evidence>
<dbReference type="InterPro" id="IPR011032">
    <property type="entry name" value="GroES-like_sf"/>
</dbReference>
<dbReference type="GO" id="GO:0016616">
    <property type="term" value="F:oxidoreductase activity, acting on the CH-OH group of donors, NAD or NADP as acceptor"/>
    <property type="evidence" value="ECO:0007669"/>
    <property type="project" value="UniProtKB-ARBA"/>
</dbReference>
<dbReference type="PANTHER" id="PTHR43401:SF2">
    <property type="entry name" value="L-THREONINE 3-DEHYDROGENASE"/>
    <property type="match status" value="1"/>
</dbReference>
<evidence type="ECO:0000256" key="3">
    <source>
        <dbReference type="ARBA" id="ARBA00023002"/>
    </source>
</evidence>
<dbReference type="Gene3D" id="3.90.180.10">
    <property type="entry name" value="Medium-chain alcohol dehydrogenases, catalytic domain"/>
    <property type="match status" value="1"/>
</dbReference>
<sequence>MTTYHEMDALVLKGVRDFSIERVSIPVPGDDEVICKVDTTYICGTDPHIIGGDFPGFWPTAFPFIPGHEWSGTVTVVGAKAAALGWREGDRVCAISHCGCGYCSMCLKGRYNICLNYGHEERGHRQYGHYTPGAYAQYMRTSVKSIFKIPDEMELEYAACVDPLSIALYTVKRSRMEPGDDVLILGTGPQGLMAVLCAKALGAGRIFAVGNGDRLNKAEELGAVPINYRNDDVLGLLRQFTEGKGVPAVLECAGTAASLQLACLAASKGGVISVIGIPHTDPSIPLKRMVLDEVELVGNRANPNTAQEAIDLLVNNRIDLHPLLTHRFLLKDFKEALQTFEDRIDGAIKVAVKPNEMD</sequence>
<keyword evidence="1 4" id="KW-0479">Metal-binding</keyword>
<dbReference type="SMART" id="SM00829">
    <property type="entry name" value="PKS_ER"/>
    <property type="match status" value="1"/>
</dbReference>
<evidence type="ECO:0000256" key="2">
    <source>
        <dbReference type="ARBA" id="ARBA00022833"/>
    </source>
</evidence>
<dbReference type="EMBL" id="FNZR01000003">
    <property type="protein sequence ID" value="SEK92784.1"/>
    <property type="molecule type" value="Genomic_DNA"/>
</dbReference>
<evidence type="ECO:0000313" key="7">
    <source>
        <dbReference type="Proteomes" id="UP000198916"/>
    </source>
</evidence>
<organism evidence="6 7">
    <name type="scientific">Parapedobacter koreensis</name>
    <dbReference type="NCBI Taxonomy" id="332977"/>
    <lineage>
        <taxon>Bacteria</taxon>
        <taxon>Pseudomonadati</taxon>
        <taxon>Bacteroidota</taxon>
        <taxon>Sphingobacteriia</taxon>
        <taxon>Sphingobacteriales</taxon>
        <taxon>Sphingobacteriaceae</taxon>
        <taxon>Parapedobacter</taxon>
    </lineage>
</organism>
<evidence type="ECO:0000313" key="6">
    <source>
        <dbReference type="EMBL" id="SEK92784.1"/>
    </source>
</evidence>
<keyword evidence="2 4" id="KW-0862">Zinc</keyword>
<proteinExistence type="inferred from homology"/>
<dbReference type="STRING" id="332977.SAMN05421740_1038"/>
<feature type="domain" description="Enoyl reductase (ER)" evidence="5">
    <location>
        <begin position="14"/>
        <end position="352"/>
    </location>
</feature>
<dbReference type="Pfam" id="PF08240">
    <property type="entry name" value="ADH_N"/>
    <property type="match status" value="1"/>
</dbReference>
<keyword evidence="7" id="KW-1185">Reference proteome</keyword>
<dbReference type="SUPFAM" id="SSF50129">
    <property type="entry name" value="GroES-like"/>
    <property type="match status" value="1"/>
</dbReference>
<dbReference type="InterPro" id="IPR002328">
    <property type="entry name" value="ADH_Zn_CS"/>
</dbReference>
<dbReference type="Pfam" id="PF00107">
    <property type="entry name" value="ADH_zinc_N"/>
    <property type="match status" value="1"/>
</dbReference>
<protein>
    <submittedName>
        <fullName evidence="6">L-iditol 2-dehydrogenase</fullName>
    </submittedName>
</protein>
<dbReference type="InterPro" id="IPR020843">
    <property type="entry name" value="ER"/>
</dbReference>
<dbReference type="InterPro" id="IPR013149">
    <property type="entry name" value="ADH-like_C"/>
</dbReference>
<evidence type="ECO:0000259" key="5">
    <source>
        <dbReference type="SMART" id="SM00829"/>
    </source>
</evidence>
<accession>A0A1H7L1T9</accession>
<dbReference type="RefSeq" id="WP_090604342.1">
    <property type="nucleotide sequence ID" value="NZ_FNZR01000003.1"/>
</dbReference>
<dbReference type="InterPro" id="IPR050129">
    <property type="entry name" value="Zn_alcohol_dh"/>
</dbReference>
<dbReference type="InterPro" id="IPR036291">
    <property type="entry name" value="NAD(P)-bd_dom_sf"/>
</dbReference>
<reference evidence="7" key="1">
    <citation type="submission" date="2016-10" db="EMBL/GenBank/DDBJ databases">
        <authorList>
            <person name="Varghese N."/>
            <person name="Submissions S."/>
        </authorList>
    </citation>
    <scope>NUCLEOTIDE SEQUENCE [LARGE SCALE GENOMIC DNA]</scope>
    <source>
        <strain evidence="7">Jip14</strain>
    </source>
</reference>
<comment type="similarity">
    <text evidence="4">Belongs to the zinc-containing alcohol dehydrogenase family.</text>
</comment>
<evidence type="ECO:0000256" key="4">
    <source>
        <dbReference type="RuleBase" id="RU361277"/>
    </source>
</evidence>
<keyword evidence="3" id="KW-0560">Oxidoreductase</keyword>
<dbReference type="AlphaFoldDB" id="A0A1H7L1T9"/>
<comment type="cofactor">
    <cofactor evidence="4">
        <name>Zn(2+)</name>
        <dbReference type="ChEBI" id="CHEBI:29105"/>
    </cofactor>
</comment>
<dbReference type="Gene3D" id="3.40.50.720">
    <property type="entry name" value="NAD(P)-binding Rossmann-like Domain"/>
    <property type="match status" value="1"/>
</dbReference>